<keyword evidence="2" id="KW-0677">Repeat</keyword>
<dbReference type="Gene3D" id="2.130.10.30">
    <property type="entry name" value="Regulator of chromosome condensation 1/beta-lactamase-inhibitor protein II"/>
    <property type="match status" value="2"/>
</dbReference>
<dbReference type="InterPro" id="IPR058923">
    <property type="entry name" value="RCC1-like_dom"/>
</dbReference>
<sequence>MLAVSAPAVSVLGPAGPAAASSGTSTAYAWGYNFWGQVGAGSSEEDTSSPVAVSGLSQVAQVSAGDYHSLAVRTDGTVWAWGDNTNGQLGNGTTSYSSVPVPAQVPGLTGVVQVAAGNQHSLALRSDGTVWAWGSNGFGQLGDGSKTWSRSTPVKVAGLTGVTQISAGYYHSLALRSDGTVWAWGDNHSGQLGDGTETERATPVKVAGLTGVTQVAAGVGHSLAVRTNGTVVGWGSDSVGQLGDGSAGVNLERHTPVAVKGLTKVIKVDAGDAHSLAVRSDGTVAAWGYNYYRQLGDGTTTNRTTPITVPGLTNVAQVSAGSYDSAALRSNGTVAAWGFNYLGHAQLEDGTPVTQPDDRQWRSPVYVPGLISVTQISTGSSHTLVKVGPPALTGKASITGTGAVGTKLTCKASFLAATSVKYSWMRDTTTISGATTATYTPVTGDAAHKVTCKATGTNSRGSTDTSASISGYVPAKFASGTPPVAQTAKYFIYRFAATGTPTPKVTRASGTLPPGLKLAPGGTLSGTPTKGGTYTFTLQATGGIGTPTKATKTVVVRAPAKFTTATTPVAHAGKYYIYKFPTTGYPVPKVTRASGTLPPGLKLATGGTLSGKPTRKGTYKFTLKATNGVGTPATATKTVVVR</sequence>
<dbReference type="InterPro" id="IPR015919">
    <property type="entry name" value="Cadherin-like_sf"/>
</dbReference>
<feature type="domain" description="Ig-like" evidence="5">
    <location>
        <begin position="390"/>
        <end position="470"/>
    </location>
</feature>
<dbReference type="InterPro" id="IPR007110">
    <property type="entry name" value="Ig-like_dom"/>
</dbReference>
<dbReference type="SUPFAM" id="SSF50985">
    <property type="entry name" value="RCC1/BLIP-II"/>
    <property type="match status" value="1"/>
</dbReference>
<dbReference type="GO" id="GO:0005975">
    <property type="term" value="P:carbohydrate metabolic process"/>
    <property type="evidence" value="ECO:0007669"/>
    <property type="project" value="UniProtKB-ARBA"/>
</dbReference>
<comment type="caution">
    <text evidence="6">The sequence shown here is derived from an EMBL/GenBank/DDBJ whole genome shotgun (WGS) entry which is preliminary data.</text>
</comment>
<feature type="region of interest" description="Disordered" evidence="3">
    <location>
        <begin position="504"/>
        <end position="526"/>
    </location>
</feature>
<dbReference type="Gene3D" id="2.60.40.10">
    <property type="entry name" value="Immunoglobulins"/>
    <property type="match status" value="2"/>
</dbReference>
<feature type="signal peptide" evidence="4">
    <location>
        <begin position="1"/>
        <end position="20"/>
    </location>
</feature>
<dbReference type="Pfam" id="PF25390">
    <property type="entry name" value="WD40_RLD"/>
    <property type="match status" value="1"/>
</dbReference>
<dbReference type="Gene3D" id="2.60.40.2700">
    <property type="match status" value="1"/>
</dbReference>
<dbReference type="InterPro" id="IPR013783">
    <property type="entry name" value="Ig-like_fold"/>
</dbReference>
<dbReference type="PROSITE" id="PS50835">
    <property type="entry name" value="IG_LIKE"/>
    <property type="match status" value="1"/>
</dbReference>
<dbReference type="Pfam" id="PF13540">
    <property type="entry name" value="RCC1_2"/>
    <property type="match status" value="1"/>
</dbReference>
<evidence type="ECO:0000313" key="6">
    <source>
        <dbReference type="EMBL" id="GIG81073.1"/>
    </source>
</evidence>
<dbReference type="SUPFAM" id="SSF49313">
    <property type="entry name" value="Cadherin-like"/>
    <property type="match status" value="2"/>
</dbReference>
<dbReference type="PROSITE" id="PS00626">
    <property type="entry name" value="RCC1_2"/>
    <property type="match status" value="3"/>
</dbReference>
<dbReference type="PROSITE" id="PS50012">
    <property type="entry name" value="RCC1_3"/>
    <property type="match status" value="7"/>
</dbReference>
<dbReference type="GO" id="GO:0005737">
    <property type="term" value="C:cytoplasm"/>
    <property type="evidence" value="ECO:0007669"/>
    <property type="project" value="TreeGrafter"/>
</dbReference>
<protein>
    <recommendedName>
        <fullName evidence="5">Ig-like domain-containing protein</fullName>
    </recommendedName>
</protein>
<gene>
    <name evidence="6" type="ORF">Pka01_42000</name>
</gene>
<dbReference type="AlphaFoldDB" id="A0A8J3V703"/>
<evidence type="ECO:0000256" key="1">
    <source>
        <dbReference type="ARBA" id="ARBA00022658"/>
    </source>
</evidence>
<reference evidence="6 7" key="1">
    <citation type="submission" date="2021-01" db="EMBL/GenBank/DDBJ databases">
        <title>Whole genome shotgun sequence of Planotetraspora kaengkrachanensis NBRC 104272.</title>
        <authorList>
            <person name="Komaki H."/>
            <person name="Tamura T."/>
        </authorList>
    </citation>
    <scope>NUCLEOTIDE SEQUENCE [LARGE SCALE GENOMIC DNA]</scope>
    <source>
        <strain evidence="6 7">NBRC 104272</strain>
    </source>
</reference>
<dbReference type="Pfam" id="PF05345">
    <property type="entry name" value="He_PIG"/>
    <property type="match status" value="2"/>
</dbReference>
<keyword evidence="4" id="KW-0732">Signal</keyword>
<organism evidence="6 7">
    <name type="scientific">Planotetraspora kaengkrachanensis</name>
    <dbReference type="NCBI Taxonomy" id="575193"/>
    <lineage>
        <taxon>Bacteria</taxon>
        <taxon>Bacillati</taxon>
        <taxon>Actinomycetota</taxon>
        <taxon>Actinomycetes</taxon>
        <taxon>Streptosporangiales</taxon>
        <taxon>Streptosporangiaceae</taxon>
        <taxon>Planotetraspora</taxon>
    </lineage>
</organism>
<evidence type="ECO:0000256" key="3">
    <source>
        <dbReference type="SAM" id="MobiDB-lite"/>
    </source>
</evidence>
<dbReference type="GO" id="GO:0016020">
    <property type="term" value="C:membrane"/>
    <property type="evidence" value="ECO:0007669"/>
    <property type="project" value="InterPro"/>
</dbReference>
<accession>A0A8J3V703</accession>
<evidence type="ECO:0000256" key="2">
    <source>
        <dbReference type="ARBA" id="ARBA00022737"/>
    </source>
</evidence>
<evidence type="ECO:0000313" key="7">
    <source>
        <dbReference type="Proteomes" id="UP000630097"/>
    </source>
</evidence>
<proteinExistence type="predicted"/>
<dbReference type="EMBL" id="BONV01000018">
    <property type="protein sequence ID" value="GIG81073.1"/>
    <property type="molecule type" value="Genomic_DNA"/>
</dbReference>
<keyword evidence="1" id="KW-0344">Guanine-nucleotide releasing factor</keyword>
<dbReference type="PANTHER" id="PTHR45982">
    <property type="entry name" value="REGULATOR OF CHROMOSOME CONDENSATION"/>
    <property type="match status" value="1"/>
</dbReference>
<dbReference type="PRINTS" id="PR00633">
    <property type="entry name" value="RCCNDNSATION"/>
</dbReference>
<name>A0A8J3V703_9ACTN</name>
<dbReference type="GO" id="GO:0005085">
    <property type="term" value="F:guanyl-nucleotide exchange factor activity"/>
    <property type="evidence" value="ECO:0007669"/>
    <property type="project" value="TreeGrafter"/>
</dbReference>
<feature type="chain" id="PRO_5035223246" description="Ig-like domain-containing protein" evidence="4">
    <location>
        <begin position="21"/>
        <end position="642"/>
    </location>
</feature>
<evidence type="ECO:0000259" key="5">
    <source>
        <dbReference type="PROSITE" id="PS50835"/>
    </source>
</evidence>
<dbReference type="GO" id="GO:0005509">
    <property type="term" value="F:calcium ion binding"/>
    <property type="evidence" value="ECO:0007669"/>
    <property type="project" value="InterPro"/>
</dbReference>
<dbReference type="PANTHER" id="PTHR45982:SF1">
    <property type="entry name" value="REGULATOR OF CHROMOSOME CONDENSATION"/>
    <property type="match status" value="1"/>
</dbReference>
<evidence type="ECO:0000256" key="4">
    <source>
        <dbReference type="SAM" id="SignalP"/>
    </source>
</evidence>
<dbReference type="Proteomes" id="UP000630097">
    <property type="component" value="Unassembled WGS sequence"/>
</dbReference>
<dbReference type="InterPro" id="IPR009091">
    <property type="entry name" value="RCC1/BLIP-II"/>
</dbReference>
<keyword evidence="7" id="KW-1185">Reference proteome</keyword>
<dbReference type="InterPro" id="IPR000408">
    <property type="entry name" value="Reg_chr_condens"/>
</dbReference>
<dbReference type="InterPro" id="IPR051553">
    <property type="entry name" value="Ran_GTPase-activating"/>
</dbReference>